<dbReference type="GO" id="GO:0046975">
    <property type="term" value="F:histone H3K36 methyltransferase activity"/>
    <property type="evidence" value="ECO:0007669"/>
    <property type="project" value="TreeGrafter"/>
</dbReference>
<dbReference type="GO" id="GO:0035861">
    <property type="term" value="C:site of double-strand break"/>
    <property type="evidence" value="ECO:0007669"/>
    <property type="project" value="TreeGrafter"/>
</dbReference>
<dbReference type="GO" id="GO:0006303">
    <property type="term" value="P:double-strand break repair via nonhomologous end joining"/>
    <property type="evidence" value="ECO:0007669"/>
    <property type="project" value="TreeGrafter"/>
</dbReference>
<dbReference type="GO" id="GO:0032259">
    <property type="term" value="P:methylation"/>
    <property type="evidence" value="ECO:0007669"/>
    <property type="project" value="UniProtKB-KW"/>
</dbReference>
<accession>A0A0M9A0K9</accession>
<proteinExistence type="predicted"/>
<feature type="region of interest" description="Disordered" evidence="1">
    <location>
        <begin position="209"/>
        <end position="239"/>
    </location>
</feature>
<dbReference type="GO" id="GO:0000014">
    <property type="term" value="F:single-stranded DNA endodeoxyribonuclease activity"/>
    <property type="evidence" value="ECO:0007669"/>
    <property type="project" value="TreeGrafter"/>
</dbReference>
<gene>
    <name evidence="3" type="ORF">WN51_14489</name>
</gene>
<name>A0A0M9A0K9_9HYME</name>
<dbReference type="STRING" id="166423.A0A0M9A0K9"/>
<protein>
    <submittedName>
        <fullName evidence="3">Histone-lysine N-methyltransferase SETMAR</fullName>
    </submittedName>
</protein>
<dbReference type="GO" id="GO:0000729">
    <property type="term" value="P:DNA double-strand break processing"/>
    <property type="evidence" value="ECO:0007669"/>
    <property type="project" value="TreeGrafter"/>
</dbReference>
<dbReference type="InterPro" id="IPR052709">
    <property type="entry name" value="Transposase-MT_Hybrid"/>
</dbReference>
<dbReference type="GO" id="GO:0003690">
    <property type="term" value="F:double-stranded DNA binding"/>
    <property type="evidence" value="ECO:0007669"/>
    <property type="project" value="TreeGrafter"/>
</dbReference>
<evidence type="ECO:0000313" key="4">
    <source>
        <dbReference type="Proteomes" id="UP000053105"/>
    </source>
</evidence>
<reference evidence="3 4" key="1">
    <citation type="submission" date="2015-07" db="EMBL/GenBank/DDBJ databases">
        <title>The genome of Melipona quadrifasciata.</title>
        <authorList>
            <person name="Pan H."/>
            <person name="Kapheim K."/>
        </authorList>
    </citation>
    <scope>NUCLEOTIDE SEQUENCE [LARGE SCALE GENOMIC DNA]</scope>
    <source>
        <strain evidence="3">0111107301</strain>
        <tissue evidence="3">Whole body</tissue>
    </source>
</reference>
<evidence type="ECO:0000256" key="1">
    <source>
        <dbReference type="SAM" id="MobiDB-lite"/>
    </source>
</evidence>
<dbReference type="GO" id="GO:0015074">
    <property type="term" value="P:DNA integration"/>
    <property type="evidence" value="ECO:0007669"/>
    <property type="project" value="TreeGrafter"/>
</dbReference>
<dbReference type="AlphaFoldDB" id="A0A0M9A0K9"/>
<feature type="domain" description="Mos1 transposase HTH" evidence="2">
    <location>
        <begin position="1"/>
        <end position="43"/>
    </location>
</feature>
<dbReference type="PANTHER" id="PTHR46060">
    <property type="entry name" value="MARINER MOS1 TRANSPOSASE-LIKE PROTEIN"/>
    <property type="match status" value="1"/>
</dbReference>
<keyword evidence="3" id="KW-0808">Transferase</keyword>
<keyword evidence="3" id="KW-0489">Methyltransferase</keyword>
<dbReference type="PANTHER" id="PTHR46060:SF2">
    <property type="entry name" value="HISTONE-LYSINE N-METHYLTRANSFERASE SETMAR"/>
    <property type="match status" value="1"/>
</dbReference>
<organism evidence="3 4">
    <name type="scientific">Melipona quadrifasciata</name>
    <dbReference type="NCBI Taxonomy" id="166423"/>
    <lineage>
        <taxon>Eukaryota</taxon>
        <taxon>Metazoa</taxon>
        <taxon>Ecdysozoa</taxon>
        <taxon>Arthropoda</taxon>
        <taxon>Hexapoda</taxon>
        <taxon>Insecta</taxon>
        <taxon>Pterygota</taxon>
        <taxon>Neoptera</taxon>
        <taxon>Endopterygota</taxon>
        <taxon>Hymenoptera</taxon>
        <taxon>Apocrita</taxon>
        <taxon>Aculeata</taxon>
        <taxon>Apoidea</taxon>
        <taxon>Anthophila</taxon>
        <taxon>Apidae</taxon>
        <taxon>Melipona</taxon>
    </lineage>
</organism>
<dbReference type="OrthoDB" id="7607195at2759"/>
<dbReference type="GO" id="GO:0044547">
    <property type="term" value="F:DNA topoisomerase binding"/>
    <property type="evidence" value="ECO:0007669"/>
    <property type="project" value="TreeGrafter"/>
</dbReference>
<keyword evidence="4" id="KW-1185">Reference proteome</keyword>
<dbReference type="GO" id="GO:0044774">
    <property type="term" value="P:mitotic DNA integrity checkpoint signaling"/>
    <property type="evidence" value="ECO:0007669"/>
    <property type="project" value="TreeGrafter"/>
</dbReference>
<sequence length="369" mass="42572">MLCFVALKKAIVQRTLQIFTVYGSGTTTIRTVGNWFKKFRAGNFELKDEDRSGRPATTDTDIIKTVLTENPRYSVREMEDATNIPKTTVHEHLIKIGYANRYEVWVPPIDGDRPYEPHTEHCIVLVLSLLSSQETKYCSSNSQSVKYFYVASSRKRYSKDLLHQGSAVTISNTVFLTVLVPCCLDFVSTSATIFGHNDAQFTMRSRLRKDKEGRRDATVGTKQARRESKRCTSGLPEGAQSVSGRLSNFLRLPWKIQNNYADKPPGGENWLRVFPLSPFRFQPYNIFQRILNSMDKYGLTFYRWRRDNLGDPLQILDILSHNVLRTQVNEKQIMIDINTQRVMTKPRTFIRIVDKAQNLFYLSKTTRQT</sequence>
<dbReference type="Proteomes" id="UP000053105">
    <property type="component" value="Unassembled WGS sequence"/>
</dbReference>
<dbReference type="GO" id="GO:0005634">
    <property type="term" value="C:nucleus"/>
    <property type="evidence" value="ECO:0007669"/>
    <property type="project" value="TreeGrafter"/>
</dbReference>
<dbReference type="EMBL" id="KQ435798">
    <property type="protein sequence ID" value="KOX73443.1"/>
    <property type="molecule type" value="Genomic_DNA"/>
</dbReference>
<evidence type="ECO:0000313" key="3">
    <source>
        <dbReference type="EMBL" id="KOX73443.1"/>
    </source>
</evidence>
<dbReference type="GO" id="GO:0031297">
    <property type="term" value="P:replication fork processing"/>
    <property type="evidence" value="ECO:0007669"/>
    <property type="project" value="TreeGrafter"/>
</dbReference>
<dbReference type="GO" id="GO:0000793">
    <property type="term" value="C:condensed chromosome"/>
    <property type="evidence" value="ECO:0007669"/>
    <property type="project" value="TreeGrafter"/>
</dbReference>
<dbReference type="InterPro" id="IPR041426">
    <property type="entry name" value="Mos1_HTH"/>
</dbReference>
<dbReference type="GO" id="GO:0003697">
    <property type="term" value="F:single-stranded DNA binding"/>
    <property type="evidence" value="ECO:0007669"/>
    <property type="project" value="TreeGrafter"/>
</dbReference>
<dbReference type="Pfam" id="PF17906">
    <property type="entry name" value="HTH_48"/>
    <property type="match status" value="1"/>
</dbReference>
<dbReference type="GO" id="GO:0042800">
    <property type="term" value="F:histone H3K4 methyltransferase activity"/>
    <property type="evidence" value="ECO:0007669"/>
    <property type="project" value="TreeGrafter"/>
</dbReference>
<evidence type="ECO:0000259" key="2">
    <source>
        <dbReference type="Pfam" id="PF17906"/>
    </source>
</evidence>